<proteinExistence type="predicted"/>
<dbReference type="AlphaFoldDB" id="A0AA38MWN7"/>
<evidence type="ECO:0000313" key="2">
    <source>
        <dbReference type="EMBL" id="KAJ3722739.1"/>
    </source>
</evidence>
<evidence type="ECO:0008006" key="4">
    <source>
        <dbReference type="Google" id="ProtNLM"/>
    </source>
</evidence>
<dbReference type="Proteomes" id="UP001176059">
    <property type="component" value="Unassembled WGS sequence"/>
</dbReference>
<keyword evidence="3" id="KW-1185">Reference proteome</keyword>
<comment type="caution">
    <text evidence="2">The sequence shown here is derived from an EMBL/GenBank/DDBJ whole genome shotgun (WGS) entry which is preliminary data.</text>
</comment>
<evidence type="ECO:0000256" key="1">
    <source>
        <dbReference type="SAM" id="SignalP"/>
    </source>
</evidence>
<protein>
    <recommendedName>
        <fullName evidence="4">Secreted protein</fullName>
    </recommendedName>
</protein>
<gene>
    <name evidence="2" type="ORF">DFJ43DRAFT_1093028</name>
</gene>
<sequence length="79" mass="8531">MHTLVTLDIFSWFSGTFVAAVPSSLNPKIYLMARSCPSAPSSRLQVLAGLAFNASSSHINLFGWTLASISSMHRIFSPS</sequence>
<dbReference type="EMBL" id="JANVFO010000055">
    <property type="protein sequence ID" value="KAJ3722739.1"/>
    <property type="molecule type" value="Genomic_DNA"/>
</dbReference>
<feature type="chain" id="PRO_5041204098" description="Secreted protein" evidence="1">
    <location>
        <begin position="20"/>
        <end position="79"/>
    </location>
</feature>
<reference evidence="2" key="1">
    <citation type="submission" date="2022-08" db="EMBL/GenBank/DDBJ databases">
        <authorList>
            <consortium name="DOE Joint Genome Institute"/>
            <person name="Min B."/>
            <person name="Sierra-Patev S."/>
            <person name="Naranjo-Ortiz M."/>
            <person name="Looney B."/>
            <person name="Konkel Z."/>
            <person name="Slot J.C."/>
            <person name="Sakamoto Y."/>
            <person name="Steenwyk J.L."/>
            <person name="Rokas A."/>
            <person name="Carro J."/>
            <person name="Camarero S."/>
            <person name="Ferreira P."/>
            <person name="Molpeceres G."/>
            <person name="Ruiz-duenas F.J."/>
            <person name="Serrano A."/>
            <person name="Henrissat B."/>
            <person name="Drula E."/>
            <person name="Hughes K.W."/>
            <person name="Mata J.L."/>
            <person name="Ishikawa N.K."/>
            <person name="Vargas-Isla R."/>
            <person name="Ushijima S."/>
            <person name="Smith C.A."/>
            <person name="Ahrendt S."/>
            <person name="Andreopoulos W."/>
            <person name="He G."/>
            <person name="LaButti K."/>
            <person name="Lipzen A."/>
            <person name="Ng V."/>
            <person name="Riley R."/>
            <person name="Sandor L."/>
            <person name="Barry K."/>
            <person name="Martinez A.T."/>
            <person name="Xiao Y."/>
            <person name="Gibbons J.G."/>
            <person name="Terashima K."/>
            <person name="Hibbett D.S."/>
            <person name="Grigoriev I.V."/>
        </authorList>
    </citation>
    <scope>NUCLEOTIDE SEQUENCE</scope>
    <source>
        <strain evidence="2">ET3784</strain>
    </source>
</reference>
<keyword evidence="1" id="KW-0732">Signal</keyword>
<organism evidence="2 3">
    <name type="scientific">Lentinula guzmanii</name>
    <dbReference type="NCBI Taxonomy" id="2804957"/>
    <lineage>
        <taxon>Eukaryota</taxon>
        <taxon>Fungi</taxon>
        <taxon>Dikarya</taxon>
        <taxon>Basidiomycota</taxon>
        <taxon>Agaricomycotina</taxon>
        <taxon>Agaricomycetes</taxon>
        <taxon>Agaricomycetidae</taxon>
        <taxon>Agaricales</taxon>
        <taxon>Marasmiineae</taxon>
        <taxon>Omphalotaceae</taxon>
        <taxon>Lentinula</taxon>
    </lineage>
</organism>
<feature type="signal peptide" evidence="1">
    <location>
        <begin position="1"/>
        <end position="19"/>
    </location>
</feature>
<reference evidence="2" key="2">
    <citation type="journal article" date="2023" name="Proc. Natl. Acad. Sci. U.S.A.">
        <title>A global phylogenomic analysis of the shiitake genus Lentinula.</title>
        <authorList>
            <person name="Sierra-Patev S."/>
            <person name="Min B."/>
            <person name="Naranjo-Ortiz M."/>
            <person name="Looney B."/>
            <person name="Konkel Z."/>
            <person name="Slot J.C."/>
            <person name="Sakamoto Y."/>
            <person name="Steenwyk J.L."/>
            <person name="Rokas A."/>
            <person name="Carro J."/>
            <person name="Camarero S."/>
            <person name="Ferreira P."/>
            <person name="Molpeceres G."/>
            <person name="Ruiz-Duenas F.J."/>
            <person name="Serrano A."/>
            <person name="Henrissat B."/>
            <person name="Drula E."/>
            <person name="Hughes K.W."/>
            <person name="Mata J.L."/>
            <person name="Ishikawa N.K."/>
            <person name="Vargas-Isla R."/>
            <person name="Ushijima S."/>
            <person name="Smith C.A."/>
            <person name="Donoghue J."/>
            <person name="Ahrendt S."/>
            <person name="Andreopoulos W."/>
            <person name="He G."/>
            <person name="LaButti K."/>
            <person name="Lipzen A."/>
            <person name="Ng V."/>
            <person name="Riley R."/>
            <person name="Sandor L."/>
            <person name="Barry K."/>
            <person name="Martinez A.T."/>
            <person name="Xiao Y."/>
            <person name="Gibbons J.G."/>
            <person name="Terashima K."/>
            <person name="Grigoriev I.V."/>
            <person name="Hibbett D."/>
        </authorList>
    </citation>
    <scope>NUCLEOTIDE SEQUENCE</scope>
    <source>
        <strain evidence="2">ET3784</strain>
    </source>
</reference>
<evidence type="ECO:0000313" key="3">
    <source>
        <dbReference type="Proteomes" id="UP001176059"/>
    </source>
</evidence>
<accession>A0AA38MWN7</accession>
<name>A0AA38MWN7_9AGAR</name>